<feature type="transmembrane region" description="Helical" evidence="7">
    <location>
        <begin position="309"/>
        <end position="331"/>
    </location>
</feature>
<gene>
    <name evidence="10" type="ORF">SAMN05216234_1574</name>
</gene>
<dbReference type="InterPro" id="IPR003838">
    <property type="entry name" value="ABC3_permease_C"/>
</dbReference>
<comment type="subcellular location">
    <subcellularLocation>
        <location evidence="1">Cell membrane</location>
        <topology evidence="1">Multi-pass membrane protein</topology>
    </subcellularLocation>
</comment>
<dbReference type="PANTHER" id="PTHR43738">
    <property type="entry name" value="ABC TRANSPORTER, MEMBRANE PROTEIN"/>
    <property type="match status" value="1"/>
</dbReference>
<evidence type="ECO:0000313" key="11">
    <source>
        <dbReference type="Proteomes" id="UP000199227"/>
    </source>
</evidence>
<dbReference type="PANTHER" id="PTHR43738:SF1">
    <property type="entry name" value="HEMIN TRANSPORT SYSTEM PERMEASE PROTEIN HRTB-RELATED"/>
    <property type="match status" value="1"/>
</dbReference>
<feature type="domain" description="ABC3 transporter permease C-terminal" evidence="8">
    <location>
        <begin position="268"/>
        <end position="377"/>
    </location>
</feature>
<keyword evidence="5 7" id="KW-1133">Transmembrane helix</keyword>
<sequence length="383" mass="42168">MINLAQKDIQYKLGTFIITAVGVGMLLGIVLIMIGVYRGMIVDAEVLLDDLNVDLWIVQENTLGPFAESSRIHEDLKNSIKTIDGIEKIAGLTFQNLQLHNSKKSVRIMAVGFDPYGDFNPINPKRVIKGRGLNRSHYEIVVSDNIGFSLGEEIPIGRNSYKVVGITHGTVSSGGDPLVYISLKDAQELQFSYSNNRIRNDRARGIKDSSTNMPMVNAIIATIKEGYNINTVAKNIKETKHKSVYTKNAQKDILTKNLIERASKQIGLFTAILIIVSTIIIALIIYTMTLEKIKEISIMKLIGIPNSMIIKMIVQETIILGFLAFISGNIFSHLIYSKFPKRVVLEVSDALILFIIIIIASIVSSLVGIKKVINADPAAAIGG</sequence>
<dbReference type="InterPro" id="IPR025857">
    <property type="entry name" value="MacB_PCD"/>
</dbReference>
<feature type="domain" description="MacB-like periplasmic core" evidence="9">
    <location>
        <begin position="17"/>
        <end position="238"/>
    </location>
</feature>
<evidence type="ECO:0000259" key="9">
    <source>
        <dbReference type="Pfam" id="PF12704"/>
    </source>
</evidence>
<evidence type="ECO:0000256" key="6">
    <source>
        <dbReference type="ARBA" id="ARBA00023136"/>
    </source>
</evidence>
<feature type="transmembrane region" description="Helical" evidence="7">
    <location>
        <begin position="351"/>
        <end position="369"/>
    </location>
</feature>
<feature type="transmembrane region" description="Helical" evidence="7">
    <location>
        <begin position="266"/>
        <end position="288"/>
    </location>
</feature>
<name>A0A1I5U9J1_9BACT</name>
<evidence type="ECO:0000256" key="1">
    <source>
        <dbReference type="ARBA" id="ARBA00004651"/>
    </source>
</evidence>
<dbReference type="STRING" id="223786.SAMN05216234_1574"/>
<dbReference type="RefSeq" id="WP_092914106.1">
    <property type="nucleotide sequence ID" value="NZ_CP136592.1"/>
</dbReference>
<protein>
    <submittedName>
        <fullName evidence="10">Putative ABC transport system permease protein</fullName>
    </submittedName>
</protein>
<evidence type="ECO:0000256" key="5">
    <source>
        <dbReference type="ARBA" id="ARBA00022989"/>
    </source>
</evidence>
<keyword evidence="11" id="KW-1185">Reference proteome</keyword>
<keyword evidence="6 7" id="KW-0472">Membrane</keyword>
<keyword evidence="2" id="KW-0813">Transport</keyword>
<dbReference type="OrthoDB" id="7298150at2"/>
<evidence type="ECO:0000256" key="7">
    <source>
        <dbReference type="SAM" id="Phobius"/>
    </source>
</evidence>
<dbReference type="InterPro" id="IPR051125">
    <property type="entry name" value="ABC-4/HrtB_transporter"/>
</dbReference>
<dbReference type="GO" id="GO:0005886">
    <property type="term" value="C:plasma membrane"/>
    <property type="evidence" value="ECO:0007669"/>
    <property type="project" value="UniProtKB-SubCell"/>
</dbReference>
<dbReference type="Pfam" id="PF02687">
    <property type="entry name" value="FtsX"/>
    <property type="match status" value="1"/>
</dbReference>
<keyword evidence="4 7" id="KW-0812">Transmembrane</keyword>
<evidence type="ECO:0000256" key="2">
    <source>
        <dbReference type="ARBA" id="ARBA00022448"/>
    </source>
</evidence>
<evidence type="ECO:0000256" key="4">
    <source>
        <dbReference type="ARBA" id="ARBA00022692"/>
    </source>
</evidence>
<keyword evidence="3" id="KW-1003">Cell membrane</keyword>
<organism evidence="10 11">
    <name type="scientific">Hydrogenimonas thermophila</name>
    <dbReference type="NCBI Taxonomy" id="223786"/>
    <lineage>
        <taxon>Bacteria</taxon>
        <taxon>Pseudomonadati</taxon>
        <taxon>Campylobacterota</taxon>
        <taxon>Epsilonproteobacteria</taxon>
        <taxon>Campylobacterales</taxon>
        <taxon>Hydrogenimonadaceae</taxon>
        <taxon>Hydrogenimonas</taxon>
    </lineage>
</organism>
<dbReference type="Proteomes" id="UP000199227">
    <property type="component" value="Unassembled WGS sequence"/>
</dbReference>
<reference evidence="10 11" key="1">
    <citation type="submission" date="2016-10" db="EMBL/GenBank/DDBJ databases">
        <authorList>
            <person name="de Groot N.N."/>
        </authorList>
    </citation>
    <scope>NUCLEOTIDE SEQUENCE [LARGE SCALE GENOMIC DNA]</scope>
    <source>
        <strain evidence="10 11">EP1-55-1</strain>
    </source>
</reference>
<dbReference type="AlphaFoldDB" id="A0A1I5U9J1"/>
<dbReference type="Pfam" id="PF12704">
    <property type="entry name" value="MacB_PCD"/>
    <property type="match status" value="1"/>
</dbReference>
<dbReference type="EMBL" id="FOXB01000057">
    <property type="protein sequence ID" value="SFP91912.1"/>
    <property type="molecule type" value="Genomic_DNA"/>
</dbReference>
<accession>A0A1I5U9J1</accession>
<evidence type="ECO:0000313" key="10">
    <source>
        <dbReference type="EMBL" id="SFP91912.1"/>
    </source>
</evidence>
<proteinExistence type="predicted"/>
<evidence type="ECO:0000259" key="8">
    <source>
        <dbReference type="Pfam" id="PF02687"/>
    </source>
</evidence>
<feature type="transmembrane region" description="Helical" evidence="7">
    <location>
        <begin position="12"/>
        <end position="37"/>
    </location>
</feature>
<evidence type="ECO:0000256" key="3">
    <source>
        <dbReference type="ARBA" id="ARBA00022475"/>
    </source>
</evidence>